<comment type="catalytic activity">
    <reaction evidence="8">
        <text>a 1,2-diacyl-sn-glycero-3-phosphocholine + H2O = a 1-acyl-sn-glycero-3-phosphocholine + a fatty acid + H(+)</text>
        <dbReference type="Rhea" id="RHEA:15801"/>
        <dbReference type="ChEBI" id="CHEBI:15377"/>
        <dbReference type="ChEBI" id="CHEBI:15378"/>
        <dbReference type="ChEBI" id="CHEBI:28868"/>
        <dbReference type="ChEBI" id="CHEBI:57643"/>
        <dbReference type="ChEBI" id="CHEBI:58168"/>
        <dbReference type="EC" id="3.1.1.4"/>
    </reaction>
</comment>
<feature type="disulfide bond" evidence="6">
    <location>
        <begin position="112"/>
        <end position="167"/>
    </location>
</feature>
<evidence type="ECO:0000259" key="9">
    <source>
        <dbReference type="SMART" id="SM00085"/>
    </source>
</evidence>
<dbReference type="GO" id="GO:0047498">
    <property type="term" value="F:calcium-dependent phospholipase A2 activity"/>
    <property type="evidence" value="ECO:0000318"/>
    <property type="project" value="GO_Central"/>
</dbReference>
<dbReference type="Gene3D" id="1.20.90.10">
    <property type="entry name" value="Phospholipase A2 domain"/>
    <property type="match status" value="1"/>
</dbReference>
<dbReference type="GeneID" id="116407767"/>
<comment type="cofactor">
    <cofactor evidence="5">
        <name>Ca(2+)</name>
        <dbReference type="ChEBI" id="CHEBI:29108"/>
    </cofactor>
    <text evidence="5">Binds 1 Ca(2+) ion per subunit.</text>
</comment>
<evidence type="ECO:0000256" key="6">
    <source>
        <dbReference type="PIRSR" id="PIRSR601211-3"/>
    </source>
</evidence>
<evidence type="ECO:0000313" key="11">
    <source>
        <dbReference type="Proteomes" id="UP000008143"/>
    </source>
</evidence>
<dbReference type="InterPro" id="IPR016090">
    <property type="entry name" value="PLA2-like_dom"/>
</dbReference>
<dbReference type="PANTHER" id="PTHR11716:SF4">
    <property type="entry name" value="GROUP 10 SECRETORY PHOSPHOLIPASE A2"/>
    <property type="match status" value="1"/>
</dbReference>
<dbReference type="GO" id="GO:0005576">
    <property type="term" value="C:extracellular region"/>
    <property type="evidence" value="ECO:0007669"/>
    <property type="project" value="UniProtKB-SubCell"/>
</dbReference>
<dbReference type="GO" id="GO:0005543">
    <property type="term" value="F:phospholipid binding"/>
    <property type="evidence" value="ECO:0000318"/>
    <property type="project" value="GO_Central"/>
</dbReference>
<evidence type="ECO:0000256" key="7">
    <source>
        <dbReference type="RuleBase" id="RU003654"/>
    </source>
</evidence>
<feature type="disulfide bond" evidence="6">
    <location>
        <begin position="119"/>
        <end position="160"/>
    </location>
</feature>
<feature type="disulfide bond" evidence="6">
    <location>
        <begin position="146"/>
        <end position="158"/>
    </location>
</feature>
<dbReference type="EC" id="3.1.1.4" evidence="8"/>
<dbReference type="Reactome" id="R-XTR-1483166">
    <property type="pathway name" value="Synthesis of PA"/>
</dbReference>
<dbReference type="PANTHER" id="PTHR11716">
    <property type="entry name" value="PHOSPHOLIPASE A2 FAMILY MEMBER"/>
    <property type="match status" value="1"/>
</dbReference>
<reference evidence="10" key="2">
    <citation type="submission" date="2021-03" db="UniProtKB">
        <authorList>
            <consortium name="Ensembl"/>
        </authorList>
    </citation>
    <scope>IDENTIFICATION</scope>
</reference>
<keyword evidence="5" id="KW-0479">Metal-binding</keyword>
<feature type="binding site" evidence="5">
    <location>
        <position position="100"/>
    </location>
    <ligand>
        <name>Ca(2+)</name>
        <dbReference type="ChEBI" id="CHEBI:29108"/>
    </ligand>
</feature>
<dbReference type="AlphaFoldDB" id="A0A803KFH5"/>
<dbReference type="OrthoDB" id="10069378at2759"/>
<dbReference type="SUPFAM" id="SSF48619">
    <property type="entry name" value="Phospholipase A2, PLA2"/>
    <property type="match status" value="1"/>
</dbReference>
<keyword evidence="11" id="KW-1185">Reference proteome</keyword>
<dbReference type="CDD" id="cd00125">
    <property type="entry name" value="PLA2c"/>
    <property type="match status" value="1"/>
</dbReference>
<reference evidence="12" key="3">
    <citation type="submission" date="2025-04" db="UniProtKB">
        <authorList>
            <consortium name="RefSeq"/>
        </authorList>
    </citation>
    <scope>IDENTIFICATION</scope>
    <source>
        <strain evidence="12">Nigerian</strain>
        <tissue evidence="12">Liver and blood</tissue>
    </source>
</reference>
<feature type="active site" evidence="4">
    <location>
        <position position="161"/>
    </location>
</feature>
<dbReference type="InterPro" id="IPR033113">
    <property type="entry name" value="PLA2_histidine"/>
</dbReference>
<dbReference type="SMART" id="SM00085">
    <property type="entry name" value="PA2c"/>
    <property type="match status" value="1"/>
</dbReference>
<proteinExistence type="inferred from homology"/>
<keyword evidence="3 6" id="KW-1015">Disulfide bond</keyword>
<comment type="similarity">
    <text evidence="7">Belongs to the phospholipase A2 family.</text>
</comment>
<keyword evidence="5 8" id="KW-0106">Calcium</keyword>
<evidence type="ECO:0000313" key="13">
    <source>
        <dbReference type="Xenbase" id="XB-GENE-29093195"/>
    </source>
</evidence>
<feature type="active site" evidence="4">
    <location>
        <position position="116"/>
    </location>
</feature>
<dbReference type="GO" id="GO:0005509">
    <property type="term" value="F:calcium ion binding"/>
    <property type="evidence" value="ECO:0000318"/>
    <property type="project" value="GO_Central"/>
</dbReference>
<dbReference type="GO" id="GO:0016042">
    <property type="term" value="P:lipid catabolic process"/>
    <property type="evidence" value="ECO:0007669"/>
    <property type="project" value="InterPro"/>
</dbReference>
<dbReference type="PRINTS" id="PR00389">
    <property type="entry name" value="PHPHLIPASEA2"/>
</dbReference>
<dbReference type="Reactome" id="R-XTR-1482925">
    <property type="pathway name" value="Acyl chain remodelling of PG"/>
</dbReference>
<evidence type="ECO:0000256" key="2">
    <source>
        <dbReference type="ARBA" id="ARBA00022525"/>
    </source>
</evidence>
<dbReference type="Reactome" id="R-XTR-1482839">
    <property type="pathway name" value="Acyl chain remodelling of PE"/>
</dbReference>
<sequence length="203" mass="23522">MSECRKVLWFYKEELQFLYIVYKESTIWIEQTREPLPGGNYSMELRIVALVFLFSSLNGELNKRHILQRRGLIQLAGTIQCGTGRSAVHYIGYGCHCGLGGQGVPKDNTDWCCHSHDCCYEFAEKYGCKTKLGQYSWTCKDNTVKCGDMKDWCQKIVCKCDSKFAECLSKTRFNSKHILYPNLLCKKRTPSCRSSKNWFSERE</sequence>
<evidence type="ECO:0000256" key="8">
    <source>
        <dbReference type="RuleBase" id="RU361236"/>
    </source>
</evidence>
<dbReference type="Reactome" id="R-XTR-1482922">
    <property type="pathway name" value="Acyl chain remodelling of PI"/>
</dbReference>
<evidence type="ECO:0000313" key="12">
    <source>
        <dbReference type="RefSeq" id="XP_031749614.1"/>
    </source>
</evidence>
<dbReference type="PROSITE" id="PS00118">
    <property type="entry name" value="PA2_HIS"/>
    <property type="match status" value="1"/>
</dbReference>
<dbReference type="GO" id="GO:0046471">
    <property type="term" value="P:phosphatidylglycerol metabolic process"/>
    <property type="evidence" value="ECO:0000318"/>
    <property type="project" value="GO_Central"/>
</dbReference>
<keyword evidence="8" id="KW-0378">Hydrolase</keyword>
<dbReference type="Xenbase" id="XB-GENE-29093195">
    <property type="gene designation" value="LOC116407767"/>
</dbReference>
<comment type="subcellular location">
    <subcellularLocation>
        <location evidence="1 8">Secreted</location>
    </subcellularLocation>
</comment>
<feature type="domain" description="Phospholipase A2-like central" evidence="9">
    <location>
        <begin position="71"/>
        <end position="186"/>
    </location>
</feature>
<dbReference type="GeneTree" id="ENSGT00940000157803"/>
<feature type="binding site" evidence="5">
    <location>
        <position position="98"/>
    </location>
    <ligand>
        <name>Ca(2+)</name>
        <dbReference type="ChEBI" id="CHEBI:29108"/>
    </ligand>
</feature>
<dbReference type="Ensembl" id="ENSXETT00000123996">
    <property type="protein sequence ID" value="ENSXETP00000119168"/>
    <property type="gene ID" value="ENSXETG00000042600"/>
</dbReference>
<keyword evidence="2 8" id="KW-0964">Secreted</keyword>
<feature type="binding site" evidence="5">
    <location>
        <position position="117"/>
    </location>
    <ligand>
        <name>Ca(2+)</name>
        <dbReference type="ChEBI" id="CHEBI:29108"/>
    </ligand>
</feature>
<dbReference type="Pfam" id="PF00068">
    <property type="entry name" value="Phospholip_A2_1"/>
    <property type="match status" value="1"/>
</dbReference>
<dbReference type="OMA" id="CEKMLCK"/>
<dbReference type="InterPro" id="IPR001211">
    <property type="entry name" value="PLA2"/>
</dbReference>
<gene>
    <name evidence="10 12 13" type="primary">LOC116407767</name>
</gene>
<dbReference type="RefSeq" id="XP_031749614.1">
    <property type="nucleotide sequence ID" value="XM_031893754.1"/>
</dbReference>
<reference evidence="10" key="1">
    <citation type="journal article" date="2010" name="Science">
        <title>The genome of the Western clawed frog Xenopus tropicalis.</title>
        <authorList>
            <person name="Hellsten U."/>
            <person name="Harland R.M."/>
            <person name="Gilchrist M.J."/>
            <person name="Hendrix D."/>
            <person name="Jurka J."/>
            <person name="Kapitonov V."/>
            <person name="Ovcharenko I."/>
            <person name="Putnam N.H."/>
            <person name="Shu S."/>
            <person name="Taher L."/>
            <person name="Blitz I.L."/>
            <person name="Blumberg B."/>
            <person name="Dichmann D.S."/>
            <person name="Dubchak I."/>
            <person name="Amaya E."/>
            <person name="Detter J.C."/>
            <person name="Fletcher R."/>
            <person name="Gerhard D.S."/>
            <person name="Goodstein D."/>
            <person name="Graves T."/>
            <person name="Grigoriev I.V."/>
            <person name="Grimwood J."/>
            <person name="Kawashima T."/>
            <person name="Lindquist E."/>
            <person name="Lucas S.M."/>
            <person name="Mead P.E."/>
            <person name="Mitros T."/>
            <person name="Ogino H."/>
            <person name="Ohta Y."/>
            <person name="Poliakov A.V."/>
            <person name="Pollet N."/>
            <person name="Robert J."/>
            <person name="Salamov A."/>
            <person name="Sater A.K."/>
            <person name="Schmutz J."/>
            <person name="Terry A."/>
            <person name="Vize P.D."/>
            <person name="Warren W.C."/>
            <person name="Wells D."/>
            <person name="Wills A."/>
            <person name="Wilson R.K."/>
            <person name="Zimmerman L.B."/>
            <person name="Zorn A.M."/>
            <person name="Grainger R."/>
            <person name="Grammer T."/>
            <person name="Khokha M.K."/>
            <person name="Richardson P.M."/>
            <person name="Rokhsar D.S."/>
        </authorList>
    </citation>
    <scope>NUCLEOTIDE SEQUENCE [LARGE SCALE GENOMIC DNA]</scope>
    <source>
        <strain evidence="10">Nigerian</strain>
    </source>
</reference>
<feature type="disulfide bond" evidence="6">
    <location>
        <begin position="97"/>
        <end position="113"/>
    </location>
</feature>
<keyword evidence="8" id="KW-0443">Lipid metabolism</keyword>
<evidence type="ECO:0000256" key="1">
    <source>
        <dbReference type="ARBA" id="ARBA00004613"/>
    </source>
</evidence>
<feature type="disulfide bond" evidence="6">
    <location>
        <begin position="95"/>
        <end position="185"/>
    </location>
</feature>
<dbReference type="KEGG" id="xtr:116407767"/>
<accession>A0A803KFH5</accession>
<evidence type="ECO:0000256" key="4">
    <source>
        <dbReference type="PIRSR" id="PIRSR601211-1"/>
    </source>
</evidence>
<dbReference type="Proteomes" id="UP000008143">
    <property type="component" value="Chromosome 9"/>
</dbReference>
<evidence type="ECO:0000313" key="10">
    <source>
        <dbReference type="Ensembl" id="ENSXETP00000119168"/>
    </source>
</evidence>
<dbReference type="GO" id="GO:0046470">
    <property type="term" value="P:phosphatidylcholine metabolic process"/>
    <property type="evidence" value="ECO:0000318"/>
    <property type="project" value="GO_Central"/>
</dbReference>
<evidence type="ECO:0000256" key="3">
    <source>
        <dbReference type="ARBA" id="ARBA00023157"/>
    </source>
</evidence>
<dbReference type="FunFam" id="1.20.90.10:FF:000001">
    <property type="entry name" value="Basic phospholipase A2 homolog"/>
    <property type="match status" value="1"/>
</dbReference>
<name>A0A803KFH5_XENTR</name>
<dbReference type="GO" id="GO:0050482">
    <property type="term" value="P:arachidonate secretion"/>
    <property type="evidence" value="ECO:0007669"/>
    <property type="project" value="InterPro"/>
</dbReference>
<dbReference type="Reactome" id="R-XTR-1482801">
    <property type="pathway name" value="Acyl chain remodelling of PS"/>
</dbReference>
<feature type="disulfide bond" evidence="6">
    <location>
        <begin position="118"/>
        <end position="192"/>
    </location>
</feature>
<evidence type="ECO:0000256" key="5">
    <source>
        <dbReference type="PIRSR" id="PIRSR601211-2"/>
    </source>
</evidence>
<organism evidence="10">
    <name type="scientific">Xenopus tropicalis</name>
    <name type="common">Western clawed frog</name>
    <name type="synonym">Silurana tropicalis</name>
    <dbReference type="NCBI Taxonomy" id="8364"/>
    <lineage>
        <taxon>Eukaryota</taxon>
        <taxon>Metazoa</taxon>
        <taxon>Chordata</taxon>
        <taxon>Craniata</taxon>
        <taxon>Vertebrata</taxon>
        <taxon>Euteleostomi</taxon>
        <taxon>Amphibia</taxon>
        <taxon>Batrachia</taxon>
        <taxon>Anura</taxon>
        <taxon>Pipoidea</taxon>
        <taxon>Pipidae</taxon>
        <taxon>Xenopodinae</taxon>
        <taxon>Xenopus</taxon>
        <taxon>Silurana</taxon>
    </lineage>
</organism>
<protein>
    <recommendedName>
        <fullName evidence="8">Phospholipase A2</fullName>
        <ecNumber evidence="8">3.1.1.4</ecNumber>
    </recommendedName>
</protein>
<dbReference type="Reactome" id="R-XTR-1482788">
    <property type="pathway name" value="Acyl chain remodelling of PC"/>
</dbReference>
<feature type="disulfide bond" evidence="6">
    <location>
        <begin position="128"/>
        <end position="153"/>
    </location>
</feature>
<dbReference type="InterPro" id="IPR036444">
    <property type="entry name" value="PLipase_A2_dom_sf"/>
</dbReference>